<comment type="caution">
    <text evidence="2">The sequence shown here is derived from an EMBL/GenBank/DDBJ whole genome shotgun (WGS) entry which is preliminary data.</text>
</comment>
<gene>
    <name evidence="2" type="ORF">HXO61_09540</name>
</gene>
<feature type="transmembrane region" description="Helical" evidence="1">
    <location>
        <begin position="7"/>
        <end position="25"/>
    </location>
</feature>
<dbReference type="Proteomes" id="UP000770330">
    <property type="component" value="Unassembled WGS sequence"/>
</dbReference>
<keyword evidence="1" id="KW-0812">Transmembrane</keyword>
<sequence length="209" mass="24059">MHNPDKIFNVLLVTVGASVAFFLGADYLARLIFGTEAVRAVLTETVVLYVLVAHLVVLVGMYVIYQQQDYDPGKGYQWSFDKPVDQQIPLKATCHTWTDTQGREHLDIKGTAPGIEDELSASFTRQGLLKKWKQGLGYYADLDHTIMPDKVQVKESDRDHNYLRIEGWEKWHCPIQKQMVNSKKKKPHQHTDDCSLEETRNHVTWYVTL</sequence>
<dbReference type="AlphaFoldDB" id="A0A930PQ77"/>
<evidence type="ECO:0000256" key="1">
    <source>
        <dbReference type="SAM" id="Phobius"/>
    </source>
</evidence>
<name>A0A930PQ77_9MICC</name>
<protein>
    <submittedName>
        <fullName evidence="2">Uncharacterized protein</fullName>
    </submittedName>
</protein>
<accession>A0A930PQ77</accession>
<evidence type="ECO:0000313" key="3">
    <source>
        <dbReference type="Proteomes" id="UP000770330"/>
    </source>
</evidence>
<dbReference type="RefSeq" id="WP_303945866.1">
    <property type="nucleotide sequence ID" value="NZ_JABZXO010000037.1"/>
</dbReference>
<keyword evidence="1" id="KW-0472">Membrane</keyword>
<feature type="transmembrane region" description="Helical" evidence="1">
    <location>
        <begin position="45"/>
        <end position="65"/>
    </location>
</feature>
<evidence type="ECO:0000313" key="2">
    <source>
        <dbReference type="EMBL" id="MBF1658154.1"/>
    </source>
</evidence>
<dbReference type="EMBL" id="JABZXO010000037">
    <property type="protein sequence ID" value="MBF1658154.1"/>
    <property type="molecule type" value="Genomic_DNA"/>
</dbReference>
<reference evidence="2" key="1">
    <citation type="submission" date="2020-04" db="EMBL/GenBank/DDBJ databases">
        <title>Deep metagenomics examines the oral microbiome during advanced dental caries in children, revealing novel taxa and co-occurrences with host molecules.</title>
        <authorList>
            <person name="Baker J.L."/>
            <person name="Morton J.T."/>
            <person name="Dinis M."/>
            <person name="Alvarez R."/>
            <person name="Tran N.C."/>
            <person name="Knight R."/>
            <person name="Edlund A."/>
        </authorList>
    </citation>
    <scope>NUCLEOTIDE SEQUENCE</scope>
    <source>
        <strain evidence="2">JCVI_39_bin.18</strain>
    </source>
</reference>
<organism evidence="2 3">
    <name type="scientific">Rothia mucilaginosa</name>
    <dbReference type="NCBI Taxonomy" id="43675"/>
    <lineage>
        <taxon>Bacteria</taxon>
        <taxon>Bacillati</taxon>
        <taxon>Actinomycetota</taxon>
        <taxon>Actinomycetes</taxon>
        <taxon>Micrococcales</taxon>
        <taxon>Micrococcaceae</taxon>
        <taxon>Rothia</taxon>
    </lineage>
</organism>
<keyword evidence="1" id="KW-1133">Transmembrane helix</keyword>
<proteinExistence type="predicted"/>